<name>A0A9J5YH95_SOLCO</name>
<organism evidence="1 2">
    <name type="scientific">Solanum commersonii</name>
    <name type="common">Commerson's wild potato</name>
    <name type="synonym">Commerson's nightshade</name>
    <dbReference type="NCBI Taxonomy" id="4109"/>
    <lineage>
        <taxon>Eukaryota</taxon>
        <taxon>Viridiplantae</taxon>
        <taxon>Streptophyta</taxon>
        <taxon>Embryophyta</taxon>
        <taxon>Tracheophyta</taxon>
        <taxon>Spermatophyta</taxon>
        <taxon>Magnoliopsida</taxon>
        <taxon>eudicotyledons</taxon>
        <taxon>Gunneridae</taxon>
        <taxon>Pentapetalae</taxon>
        <taxon>asterids</taxon>
        <taxon>lamiids</taxon>
        <taxon>Solanales</taxon>
        <taxon>Solanaceae</taxon>
        <taxon>Solanoideae</taxon>
        <taxon>Solaneae</taxon>
        <taxon>Solanum</taxon>
    </lineage>
</organism>
<evidence type="ECO:0000313" key="1">
    <source>
        <dbReference type="EMBL" id="KAG5599429.1"/>
    </source>
</evidence>
<evidence type="ECO:0000313" key="2">
    <source>
        <dbReference type="Proteomes" id="UP000824120"/>
    </source>
</evidence>
<dbReference type="EMBL" id="JACXVP010000006">
    <property type="protein sequence ID" value="KAG5599429.1"/>
    <property type="molecule type" value="Genomic_DNA"/>
</dbReference>
<reference evidence="1 2" key="1">
    <citation type="submission" date="2020-09" db="EMBL/GenBank/DDBJ databases">
        <title>De no assembly of potato wild relative species, Solanum commersonii.</title>
        <authorList>
            <person name="Cho K."/>
        </authorList>
    </citation>
    <scope>NUCLEOTIDE SEQUENCE [LARGE SCALE GENOMIC DNA]</scope>
    <source>
        <strain evidence="1">LZ3.2</strain>
        <tissue evidence="1">Leaf</tissue>
    </source>
</reference>
<dbReference type="Proteomes" id="UP000824120">
    <property type="component" value="Chromosome 6"/>
</dbReference>
<gene>
    <name evidence="1" type="ORF">H5410_030799</name>
</gene>
<keyword evidence="2" id="KW-1185">Reference proteome</keyword>
<dbReference type="AlphaFoldDB" id="A0A9J5YH95"/>
<proteinExistence type="predicted"/>
<sequence length="174" mass="20227">MKEAKVALKTIRRSEVKVEMQDLTTSIEREDKRQWKRLPHSPLLVVNIVPINTRSHRLRLDSILWDYVPSIIFLSRLFARVNLVVVTEFTCMTYTFFGQREILISTRVGIFIAQCTKFLYPYNFSHTILGVYIHLNGPCDWMRASYPEGTELLGTSLKMNACSFMSLIMNSIIM</sequence>
<accession>A0A9J5YH95</accession>
<comment type="caution">
    <text evidence="1">The sequence shown here is derived from an EMBL/GenBank/DDBJ whole genome shotgun (WGS) entry which is preliminary data.</text>
</comment>
<protein>
    <submittedName>
        <fullName evidence="1">Uncharacterized protein</fullName>
    </submittedName>
</protein>